<dbReference type="OrthoDB" id="9793825at2"/>
<dbReference type="Pfam" id="PF00106">
    <property type="entry name" value="adh_short"/>
    <property type="match status" value="1"/>
</dbReference>
<name>B8IC41_METNO</name>
<protein>
    <submittedName>
        <fullName evidence="4">Short-chain dehydrogenase/reductase SDR</fullName>
    </submittedName>
</protein>
<dbReference type="eggNOG" id="COG0300">
    <property type="taxonomic scope" value="Bacteria"/>
</dbReference>
<gene>
    <name evidence="4" type="ordered locus">Mnod_6445</name>
</gene>
<dbReference type="SUPFAM" id="SSF51735">
    <property type="entry name" value="NAD(P)-binding Rossmann-fold domains"/>
    <property type="match status" value="1"/>
</dbReference>
<sequence length="275" mass="29133">MPPTIGRAHGKVALVTGASSGIGKATGRALLNAGYRVLGTSRKAQDGDALDGIEMVRCDVTSDESVNTAVERVLARSGQIDLLVNNAGVGIHGAAEECSMAAVHALYDTNVYGVLRMTNVVLPAMRRQGSGRIINISSILGLIPSPFGAHYAATKHALEGYSESLDHEVRTFGIRVILIEPALTKSGFEQSMSAPDRPLPVYEDGRANAARWLSEGMKLADTAASVGETVVRAAQASRPGARYTSGKMAGRLALLRRFAPASMFDKALRKDMRLS</sequence>
<evidence type="ECO:0000256" key="1">
    <source>
        <dbReference type="ARBA" id="ARBA00006484"/>
    </source>
</evidence>
<evidence type="ECO:0000313" key="5">
    <source>
        <dbReference type="Proteomes" id="UP000008207"/>
    </source>
</evidence>
<dbReference type="PRINTS" id="PR00080">
    <property type="entry name" value="SDRFAMILY"/>
</dbReference>
<dbReference type="InterPro" id="IPR002347">
    <property type="entry name" value="SDR_fam"/>
</dbReference>
<dbReference type="Proteomes" id="UP000008207">
    <property type="component" value="Chromosome"/>
</dbReference>
<dbReference type="CDD" id="cd05374">
    <property type="entry name" value="17beta-HSD-like_SDR_c"/>
    <property type="match status" value="1"/>
</dbReference>
<dbReference type="AlphaFoldDB" id="B8IC41"/>
<evidence type="ECO:0000256" key="2">
    <source>
        <dbReference type="ARBA" id="ARBA00023002"/>
    </source>
</evidence>
<dbReference type="InterPro" id="IPR051911">
    <property type="entry name" value="SDR_oxidoreductase"/>
</dbReference>
<dbReference type="PANTHER" id="PTHR43976:SF16">
    <property type="entry name" value="SHORT-CHAIN DEHYDROGENASE_REDUCTASE FAMILY PROTEIN"/>
    <property type="match status" value="1"/>
</dbReference>
<dbReference type="STRING" id="460265.Mnod_6445"/>
<keyword evidence="2" id="KW-0560">Oxidoreductase</keyword>
<dbReference type="InterPro" id="IPR036291">
    <property type="entry name" value="NAD(P)-bd_dom_sf"/>
</dbReference>
<dbReference type="GO" id="GO:0016491">
    <property type="term" value="F:oxidoreductase activity"/>
    <property type="evidence" value="ECO:0007669"/>
    <property type="project" value="UniProtKB-KW"/>
</dbReference>
<dbReference type="PRINTS" id="PR00081">
    <property type="entry name" value="GDHRDH"/>
</dbReference>
<dbReference type="EMBL" id="CP001349">
    <property type="protein sequence ID" value="ACL61223.1"/>
    <property type="molecule type" value="Genomic_DNA"/>
</dbReference>
<dbReference type="PANTHER" id="PTHR43976">
    <property type="entry name" value="SHORT CHAIN DEHYDROGENASE"/>
    <property type="match status" value="1"/>
</dbReference>
<dbReference type="HOGENOM" id="CLU_010194_2_9_5"/>
<evidence type="ECO:0000256" key="3">
    <source>
        <dbReference type="RuleBase" id="RU000363"/>
    </source>
</evidence>
<comment type="similarity">
    <text evidence="1 3">Belongs to the short-chain dehydrogenases/reductases (SDR) family.</text>
</comment>
<evidence type="ECO:0000313" key="4">
    <source>
        <dbReference type="EMBL" id="ACL61223.1"/>
    </source>
</evidence>
<reference evidence="4 5" key="1">
    <citation type="submission" date="2009-01" db="EMBL/GenBank/DDBJ databases">
        <title>Complete sequence of chromosome of Methylobacterium nodulans ORS 2060.</title>
        <authorList>
            <consortium name="US DOE Joint Genome Institute"/>
            <person name="Lucas S."/>
            <person name="Copeland A."/>
            <person name="Lapidus A."/>
            <person name="Glavina del Rio T."/>
            <person name="Dalin E."/>
            <person name="Tice H."/>
            <person name="Bruce D."/>
            <person name="Goodwin L."/>
            <person name="Pitluck S."/>
            <person name="Sims D."/>
            <person name="Brettin T."/>
            <person name="Detter J.C."/>
            <person name="Han C."/>
            <person name="Larimer F."/>
            <person name="Land M."/>
            <person name="Hauser L."/>
            <person name="Kyrpides N."/>
            <person name="Ivanova N."/>
            <person name="Marx C.J."/>
            <person name="Richardson P."/>
        </authorList>
    </citation>
    <scope>NUCLEOTIDE SEQUENCE [LARGE SCALE GENOMIC DNA]</scope>
    <source>
        <strain evidence="5">LMG 21967 / CNCM I-2342 / ORS 2060</strain>
    </source>
</reference>
<proteinExistence type="inferred from homology"/>
<dbReference type="Gene3D" id="3.40.50.720">
    <property type="entry name" value="NAD(P)-binding Rossmann-like Domain"/>
    <property type="match status" value="1"/>
</dbReference>
<dbReference type="NCBIfam" id="NF004823">
    <property type="entry name" value="PRK06179.1"/>
    <property type="match status" value="1"/>
</dbReference>
<keyword evidence="5" id="KW-1185">Reference proteome</keyword>
<organism evidence="4 5">
    <name type="scientific">Methylobacterium nodulans (strain LMG 21967 / CNCM I-2342 / ORS 2060)</name>
    <dbReference type="NCBI Taxonomy" id="460265"/>
    <lineage>
        <taxon>Bacteria</taxon>
        <taxon>Pseudomonadati</taxon>
        <taxon>Pseudomonadota</taxon>
        <taxon>Alphaproteobacteria</taxon>
        <taxon>Hyphomicrobiales</taxon>
        <taxon>Methylobacteriaceae</taxon>
        <taxon>Methylobacterium</taxon>
    </lineage>
</organism>
<accession>B8IC41</accession>
<dbReference type="KEGG" id="mno:Mnod_6445"/>